<dbReference type="AlphaFoldDB" id="A0A892ZJ01"/>
<keyword evidence="2" id="KW-1185">Reference proteome</keyword>
<protein>
    <submittedName>
        <fullName evidence="1">Uncharacterized protein</fullName>
    </submittedName>
</protein>
<reference evidence="1" key="1">
    <citation type="submission" date="2021-02" db="EMBL/GenBank/DDBJ databases">
        <title>Neisseriaceae sp. 26B isolated from the cloaca of a Common Toad-headed Turtle (Mesoclemmys nasuta).</title>
        <authorList>
            <person name="Spergser J."/>
            <person name="Busse H.-J."/>
        </authorList>
    </citation>
    <scope>NUCLEOTIDE SEQUENCE</scope>
    <source>
        <strain evidence="1">26B</strain>
    </source>
</reference>
<dbReference type="RefSeq" id="WP_230340207.1">
    <property type="nucleotide sequence ID" value="NZ_CP069798.1"/>
</dbReference>
<gene>
    <name evidence="1" type="ORF">JQU52_05935</name>
</gene>
<name>A0A892ZJ01_9NEIS</name>
<dbReference type="EMBL" id="CP069798">
    <property type="protein sequence ID" value="QRQ82912.1"/>
    <property type="molecule type" value="Genomic_DNA"/>
</dbReference>
<organism evidence="1 2">
    <name type="scientific">Paralysiella testudinis</name>
    <dbReference type="NCBI Taxonomy" id="2809020"/>
    <lineage>
        <taxon>Bacteria</taxon>
        <taxon>Pseudomonadati</taxon>
        <taxon>Pseudomonadota</taxon>
        <taxon>Betaproteobacteria</taxon>
        <taxon>Neisseriales</taxon>
        <taxon>Neisseriaceae</taxon>
        <taxon>Paralysiella</taxon>
    </lineage>
</organism>
<dbReference type="Proteomes" id="UP000653156">
    <property type="component" value="Chromosome"/>
</dbReference>
<accession>A0A892ZJ01</accession>
<sequence>MKKLPQSMIQPRHAILRGEPGNVALEVLLVPFRWKNEWVDTAIRLDGVNLPSAHLADLADKTFSFPLNPDAEAIDGSIYLDSAHHPCDVSVIEFMRSRNDGLKVLIKGVYVFEFEGLDQFGNTPFILSTTVSSCAL</sequence>
<dbReference type="KEGG" id="ptes:JQU52_05935"/>
<evidence type="ECO:0000313" key="2">
    <source>
        <dbReference type="Proteomes" id="UP000653156"/>
    </source>
</evidence>
<evidence type="ECO:0000313" key="1">
    <source>
        <dbReference type="EMBL" id="QRQ82912.1"/>
    </source>
</evidence>
<proteinExistence type="predicted"/>